<reference evidence="1 2" key="1">
    <citation type="journal article" date="2013" name="Genome Announc.">
        <title>High-Quality Draft Genome Sequence of Vagococcus lutrae Strain LBD1, Isolated from the Largemouth Bass Micropterus salmoides.</title>
        <authorList>
            <person name="Lebreton F."/>
            <person name="Valentino M.D."/>
            <person name="Duncan L.B."/>
            <person name="Zeng Q."/>
            <person name="Manson McGuire A."/>
            <person name="Earl A.M."/>
            <person name="Gilmore M.S."/>
        </authorList>
    </citation>
    <scope>NUCLEOTIDE SEQUENCE [LARGE SCALE GENOMIC DNA]</scope>
    <source>
        <strain evidence="1 2">LBD1</strain>
    </source>
</reference>
<dbReference type="EMBL" id="AYSH01000017">
    <property type="protein sequence ID" value="EST89469.1"/>
    <property type="molecule type" value="Genomic_DNA"/>
</dbReference>
<dbReference type="Proteomes" id="UP000018126">
    <property type="component" value="Unassembled WGS sequence"/>
</dbReference>
<dbReference type="AlphaFoldDB" id="V6Q2V7"/>
<evidence type="ECO:0000313" key="2">
    <source>
        <dbReference type="Proteomes" id="UP000018126"/>
    </source>
</evidence>
<evidence type="ECO:0000313" key="1">
    <source>
        <dbReference type="EMBL" id="EST89469.1"/>
    </source>
</evidence>
<organism evidence="1 2">
    <name type="scientific">Vagococcus lutrae LBD1</name>
    <dbReference type="NCBI Taxonomy" id="1408226"/>
    <lineage>
        <taxon>Bacteria</taxon>
        <taxon>Bacillati</taxon>
        <taxon>Bacillota</taxon>
        <taxon>Bacilli</taxon>
        <taxon>Lactobacillales</taxon>
        <taxon>Enterococcaceae</taxon>
        <taxon>Vagococcus</taxon>
    </lineage>
</organism>
<accession>V6Q2V7</accession>
<name>V6Q2V7_9ENTE</name>
<proteinExistence type="predicted"/>
<sequence>MVSNSIIFVGSRERPRDNRYYSKDNWGMYRQPYKKDSQNQLTSRDCLYLDICACGRKGLSNKNIHKESKKLEVKYPGATLKIETIIKVLQAYRLCFDDNTLQSEKEVRIKKNLESNLKRLRVNAKVITSIMNYENNKKDFIKRGGADFTIKSNIENKTSKINQEFYQKLHDYLIESMDYKKTMPEELNKEFTKRKRSEEYLEQLLKAYKEKKLSPEKTLAVINAQNSLGIFKKDIKGLNQLWK</sequence>
<comment type="caution">
    <text evidence="1">The sequence shown here is derived from an EMBL/GenBank/DDBJ whole genome shotgun (WGS) entry which is preliminary data.</text>
</comment>
<gene>
    <name evidence="1" type="ORF">T233_01224</name>
</gene>
<protein>
    <submittedName>
        <fullName evidence="1">Uncharacterized protein</fullName>
    </submittedName>
</protein>
<keyword evidence="2" id="KW-1185">Reference proteome</keyword>